<dbReference type="EMBL" id="JANCYU010000025">
    <property type="protein sequence ID" value="KAK4524677.1"/>
    <property type="molecule type" value="Genomic_DNA"/>
</dbReference>
<dbReference type="AlphaFoldDB" id="A0AAV9IBC6"/>
<dbReference type="PROSITE" id="PS51017">
    <property type="entry name" value="CCT"/>
    <property type="match status" value="1"/>
</dbReference>
<name>A0AAV9IBC6_9RHOD</name>
<feature type="domain" description="CCT" evidence="4">
    <location>
        <begin position="303"/>
        <end position="345"/>
    </location>
</feature>
<dbReference type="InterPro" id="IPR010402">
    <property type="entry name" value="CCT_domain"/>
</dbReference>
<keyword evidence="2" id="KW-0539">Nucleus</keyword>
<evidence type="ECO:0000313" key="6">
    <source>
        <dbReference type="Proteomes" id="UP001300502"/>
    </source>
</evidence>
<evidence type="ECO:0000256" key="1">
    <source>
        <dbReference type="ARBA" id="ARBA00004123"/>
    </source>
</evidence>
<organism evidence="5 6">
    <name type="scientific">Galdieria yellowstonensis</name>
    <dbReference type="NCBI Taxonomy" id="3028027"/>
    <lineage>
        <taxon>Eukaryota</taxon>
        <taxon>Rhodophyta</taxon>
        <taxon>Bangiophyceae</taxon>
        <taxon>Galdieriales</taxon>
        <taxon>Galdieriaceae</taxon>
        <taxon>Galdieria</taxon>
    </lineage>
</organism>
<comment type="subcellular location">
    <subcellularLocation>
        <location evidence="1">Nucleus</location>
    </subcellularLocation>
</comment>
<dbReference type="GO" id="GO:0003700">
    <property type="term" value="F:DNA-binding transcription factor activity"/>
    <property type="evidence" value="ECO:0007669"/>
    <property type="project" value="TreeGrafter"/>
</dbReference>
<dbReference type="PANTHER" id="PTHR31319">
    <property type="entry name" value="ZINC FINGER PROTEIN CONSTANS-LIKE 4"/>
    <property type="match status" value="1"/>
</dbReference>
<dbReference type="InterPro" id="IPR045281">
    <property type="entry name" value="CONSTANS-like"/>
</dbReference>
<sequence>MTEAMEQPWFVFYKDSEETTSRVDQLRSNISETSSFESSYGFQQEVEGLLFQCPTQSQWQGTGDTSLYLLKESESGSHEDMLRDQEGSEFWRNSDYQVGFESYCSQNETSEKNGSLERSLGVNTQNDSKSRQLSSPRASFSEDSRETDVTPFVYEDISSSAKYVHKTPKDELDILLDRDENSLSWSGSLSDLFGAERYSSYSHSSDICYTEKPSLLSNREIVQPPTSHSKEYSREEQYSQNDLQWMGTEMEKHCSGSYQRNCTLDLARRKRRSKATPKDLLEQDASVLYTPSNWSQSDMTIHRRMALARYYSKKQRRNYGRKVRYECRKRLAVYRPRLSGRFVKVPCNSSEFDGASQKAGIS</sequence>
<comment type="caution">
    <text evidence="5">The sequence shown here is derived from an EMBL/GenBank/DDBJ whole genome shotgun (WGS) entry which is preliminary data.</text>
</comment>
<evidence type="ECO:0000313" key="5">
    <source>
        <dbReference type="EMBL" id="KAK4524677.1"/>
    </source>
</evidence>
<feature type="region of interest" description="Disordered" evidence="3">
    <location>
        <begin position="107"/>
        <end position="146"/>
    </location>
</feature>
<dbReference type="Pfam" id="PF06203">
    <property type="entry name" value="CCT"/>
    <property type="match status" value="1"/>
</dbReference>
<evidence type="ECO:0000256" key="3">
    <source>
        <dbReference type="SAM" id="MobiDB-lite"/>
    </source>
</evidence>
<feature type="compositionally biased region" description="Polar residues" evidence="3">
    <location>
        <begin position="121"/>
        <end position="138"/>
    </location>
</feature>
<dbReference type="PANTHER" id="PTHR31319:SF110">
    <property type="entry name" value="CCT MOTIF FAMILY PROTEIN"/>
    <property type="match status" value="1"/>
</dbReference>
<dbReference type="GO" id="GO:0005634">
    <property type="term" value="C:nucleus"/>
    <property type="evidence" value="ECO:0007669"/>
    <property type="project" value="UniProtKB-SubCell"/>
</dbReference>
<evidence type="ECO:0000259" key="4">
    <source>
        <dbReference type="PROSITE" id="PS51017"/>
    </source>
</evidence>
<proteinExistence type="predicted"/>
<dbReference type="Proteomes" id="UP001300502">
    <property type="component" value="Unassembled WGS sequence"/>
</dbReference>
<keyword evidence="6" id="KW-1185">Reference proteome</keyword>
<accession>A0AAV9IBC6</accession>
<gene>
    <name evidence="5" type="ORF">GAYE_SCF05G2580</name>
</gene>
<protein>
    <recommendedName>
        <fullName evidence="4">CCT domain-containing protein</fullName>
    </recommendedName>
</protein>
<evidence type="ECO:0000256" key="2">
    <source>
        <dbReference type="ARBA" id="ARBA00023242"/>
    </source>
</evidence>
<reference evidence="5 6" key="1">
    <citation type="submission" date="2022-07" db="EMBL/GenBank/DDBJ databases">
        <title>Genome-wide signatures of adaptation to extreme environments.</title>
        <authorList>
            <person name="Cho C.H."/>
            <person name="Yoon H.S."/>
        </authorList>
    </citation>
    <scope>NUCLEOTIDE SEQUENCE [LARGE SCALE GENOMIC DNA]</scope>
    <source>
        <strain evidence="5 6">108.79 E11</strain>
    </source>
</reference>